<dbReference type="EMBL" id="QWEG01000014">
    <property type="protein sequence ID" value="RHW34811.1"/>
    <property type="molecule type" value="Genomic_DNA"/>
</dbReference>
<dbReference type="Pfam" id="PF01555">
    <property type="entry name" value="N6_N4_Mtase"/>
    <property type="match status" value="1"/>
</dbReference>
<dbReference type="InterPro" id="IPR002941">
    <property type="entry name" value="DNA_methylase_N4/N6"/>
</dbReference>
<keyword evidence="4" id="KW-0949">S-adenosyl-L-methionine</keyword>
<accession>A0A417YMD9</accession>
<keyword evidence="9" id="KW-1185">Reference proteome</keyword>
<dbReference type="Gene3D" id="3.40.50.150">
    <property type="entry name" value="Vaccinia Virus protein VP39"/>
    <property type="match status" value="1"/>
</dbReference>
<protein>
    <submittedName>
        <fullName evidence="8">Site-specific DNA-methyltransferase</fullName>
    </submittedName>
</protein>
<sequence>MLKNAKLHDLIEEEKNGGIRITYNGRTPPWQIVRKVKPRAQNIIKYLSVGSEANQTSNMIIEGENLQAMVSLYKYRGQVNLIVADPPYNTGNDFRYNDKWDEDPNDPDLGHLVPKDDGSKHTKWLRFMTPRVWMMKEMLKPNGVLAICIDQRELFRLGMLLDEIFGEENRIAIINWQKSYSPKNDSSHVSTATEYVLIYAKNAESAKTALTPRDEDMNSKYKNPDNDPEGLWTGGDPVASTPTDKDRYAIQSPFTGALHYPGKGAWRYPKKKMKEWLQQWGSKYIEKNLGDGRAKALILKNGITPEIPKNPNLENNPVIDHYGLLQNEKIKNAREKAHEIQANEVWPNLIFLREGDGRPRIKRHLNKVKRGKVPLSYWANEDYDQPLYLGAQSWDHEESGHSQAGINELDAVVGKGHGFQTVKPLKLITKIIQLWCPPDGIILDPFAGSGTTGHAVLMLNKTVPNTNRRFILIEQGREDRGDPYARTLTAERIKRVISGKWDKGLFEPLNSGFRFITLTKKVDSPALLALEREEMIDLLLVSHWEQQDRGGSHLRRLEPGSHRYLFATNSRNEGYFLVWEGPKASPILDRSTFHAIATEAKEAGLQKRYHVYARLWSYQGPNIEFYQIPDRLLAHLGYNEAIDPYNEEE</sequence>
<dbReference type="PRINTS" id="PR00506">
    <property type="entry name" value="D21N6MTFRASE"/>
</dbReference>
<evidence type="ECO:0000256" key="2">
    <source>
        <dbReference type="ARBA" id="ARBA00022603"/>
    </source>
</evidence>
<evidence type="ECO:0000313" key="9">
    <source>
        <dbReference type="Proteomes" id="UP000284416"/>
    </source>
</evidence>
<dbReference type="OrthoDB" id="9800801at2"/>
<name>A0A417YMD9_9BACI</name>
<gene>
    <name evidence="8" type="ORF">D1B31_19275</name>
</gene>
<feature type="compositionally biased region" description="Basic and acidic residues" evidence="6">
    <location>
        <begin position="212"/>
        <end position="225"/>
    </location>
</feature>
<comment type="similarity">
    <text evidence="1">Belongs to the N(4)/N(6)-methyltransferase family.</text>
</comment>
<dbReference type="InterPro" id="IPR029063">
    <property type="entry name" value="SAM-dependent_MTases_sf"/>
</dbReference>
<evidence type="ECO:0000256" key="1">
    <source>
        <dbReference type="ARBA" id="ARBA00006594"/>
    </source>
</evidence>
<evidence type="ECO:0000256" key="5">
    <source>
        <dbReference type="ARBA" id="ARBA00022747"/>
    </source>
</evidence>
<keyword evidence="3 8" id="KW-0808">Transferase</keyword>
<evidence type="ECO:0000256" key="6">
    <source>
        <dbReference type="SAM" id="MobiDB-lite"/>
    </source>
</evidence>
<dbReference type="SUPFAM" id="SSF53335">
    <property type="entry name" value="S-adenosyl-L-methionine-dependent methyltransferases"/>
    <property type="match status" value="1"/>
</dbReference>
<dbReference type="PROSITE" id="PS00092">
    <property type="entry name" value="N6_MTASE"/>
    <property type="match status" value="1"/>
</dbReference>
<dbReference type="Proteomes" id="UP000284416">
    <property type="component" value="Unassembled WGS sequence"/>
</dbReference>
<evidence type="ECO:0000256" key="3">
    <source>
        <dbReference type="ARBA" id="ARBA00022679"/>
    </source>
</evidence>
<evidence type="ECO:0000256" key="4">
    <source>
        <dbReference type="ARBA" id="ARBA00022691"/>
    </source>
</evidence>
<keyword evidence="2 8" id="KW-0489">Methyltransferase</keyword>
<comment type="caution">
    <text evidence="8">The sequence shown here is derived from an EMBL/GenBank/DDBJ whole genome shotgun (WGS) entry which is preliminary data.</text>
</comment>
<feature type="region of interest" description="Disordered" evidence="6">
    <location>
        <begin position="209"/>
        <end position="244"/>
    </location>
</feature>
<dbReference type="GO" id="GO:0003677">
    <property type="term" value="F:DNA binding"/>
    <property type="evidence" value="ECO:0007669"/>
    <property type="project" value="InterPro"/>
</dbReference>
<dbReference type="InterPro" id="IPR002052">
    <property type="entry name" value="DNA_methylase_N6_adenine_CS"/>
</dbReference>
<dbReference type="InterPro" id="IPR002295">
    <property type="entry name" value="N4/N6-MTase_EcoPI_Mod-like"/>
</dbReference>
<dbReference type="RefSeq" id="WP_118923481.1">
    <property type="nucleotide sequence ID" value="NZ_QWEG01000014.1"/>
</dbReference>
<reference evidence="8 9" key="1">
    <citation type="journal article" date="2017" name="Int. J. Syst. Evol. Microbiol.">
        <title>Bacillus notoginsengisoli sp. nov., a novel bacterium isolated from the rhizosphere of Panax notoginseng.</title>
        <authorList>
            <person name="Zhang M.Y."/>
            <person name="Cheng J."/>
            <person name="Cai Y."/>
            <person name="Zhang T.Y."/>
            <person name="Wu Y.Y."/>
            <person name="Manikprabhu D."/>
            <person name="Li W.J."/>
            <person name="Zhang Y.X."/>
        </authorList>
    </citation>
    <scope>NUCLEOTIDE SEQUENCE [LARGE SCALE GENOMIC DNA]</scope>
    <source>
        <strain evidence="8 9">JCM 30743</strain>
    </source>
</reference>
<dbReference type="GO" id="GO:0008170">
    <property type="term" value="F:N-methyltransferase activity"/>
    <property type="evidence" value="ECO:0007669"/>
    <property type="project" value="InterPro"/>
</dbReference>
<evidence type="ECO:0000313" key="8">
    <source>
        <dbReference type="EMBL" id="RHW34811.1"/>
    </source>
</evidence>
<organism evidence="8 9">
    <name type="scientific">Neobacillus notoginsengisoli</name>
    <dbReference type="NCBI Taxonomy" id="1578198"/>
    <lineage>
        <taxon>Bacteria</taxon>
        <taxon>Bacillati</taxon>
        <taxon>Bacillota</taxon>
        <taxon>Bacilli</taxon>
        <taxon>Bacillales</taxon>
        <taxon>Bacillaceae</taxon>
        <taxon>Neobacillus</taxon>
    </lineage>
</organism>
<feature type="domain" description="DNA methylase N-4/N-6" evidence="7">
    <location>
        <begin position="79"/>
        <end position="477"/>
    </location>
</feature>
<proteinExistence type="inferred from homology"/>
<dbReference type="AlphaFoldDB" id="A0A417YMD9"/>
<keyword evidence="5" id="KW-0680">Restriction system</keyword>
<dbReference type="GO" id="GO:0032259">
    <property type="term" value="P:methylation"/>
    <property type="evidence" value="ECO:0007669"/>
    <property type="project" value="UniProtKB-KW"/>
</dbReference>
<dbReference type="GO" id="GO:0009307">
    <property type="term" value="P:DNA restriction-modification system"/>
    <property type="evidence" value="ECO:0007669"/>
    <property type="project" value="UniProtKB-KW"/>
</dbReference>
<evidence type="ECO:0000259" key="7">
    <source>
        <dbReference type="Pfam" id="PF01555"/>
    </source>
</evidence>